<dbReference type="Proteomes" id="UP001314681">
    <property type="component" value="Unassembled WGS sequence"/>
</dbReference>
<gene>
    <name evidence="6" type="ORF">KTH90_07190</name>
</gene>
<evidence type="ECO:0000259" key="5">
    <source>
        <dbReference type="PROSITE" id="PS51918"/>
    </source>
</evidence>
<keyword evidence="4" id="KW-0411">Iron-sulfur</keyword>
<name>A0ABS6K5J3_9FIRM</name>
<dbReference type="CDD" id="cd21128">
    <property type="entry name" value="SPASM_rSAM"/>
    <property type="match status" value="1"/>
</dbReference>
<evidence type="ECO:0000256" key="4">
    <source>
        <dbReference type="ARBA" id="ARBA00023014"/>
    </source>
</evidence>
<dbReference type="RefSeq" id="WP_158350013.1">
    <property type="nucleotide sequence ID" value="NZ_JAHQCX010000004.1"/>
</dbReference>
<accession>A0ABS6K5J3</accession>
<reference evidence="6 7" key="1">
    <citation type="submission" date="2021-06" db="EMBL/GenBank/DDBJ databases">
        <title>Description of novel taxa of the family Lachnospiraceae.</title>
        <authorList>
            <person name="Chaplin A.V."/>
            <person name="Sokolova S.R."/>
            <person name="Pikina A.P."/>
            <person name="Korzhanova M."/>
            <person name="Belova V."/>
            <person name="Korostin D."/>
            <person name="Efimov B.A."/>
        </authorList>
    </citation>
    <scope>NUCLEOTIDE SEQUENCE [LARGE SCALE GENOMIC DNA]</scope>
    <source>
        <strain evidence="6 7">ASD4241</strain>
    </source>
</reference>
<dbReference type="PROSITE" id="PS51918">
    <property type="entry name" value="RADICAL_SAM"/>
    <property type="match status" value="1"/>
</dbReference>
<feature type="domain" description="Radical SAM core" evidence="5">
    <location>
        <begin position="107"/>
        <end position="321"/>
    </location>
</feature>
<dbReference type="SUPFAM" id="SSF102114">
    <property type="entry name" value="Radical SAM enzymes"/>
    <property type="match status" value="1"/>
</dbReference>
<dbReference type="Pfam" id="PF13186">
    <property type="entry name" value="SPASM"/>
    <property type="match status" value="1"/>
</dbReference>
<dbReference type="Gene3D" id="3.20.20.70">
    <property type="entry name" value="Aldolase class I"/>
    <property type="match status" value="1"/>
</dbReference>
<dbReference type="PANTHER" id="PTHR43524:SF1">
    <property type="entry name" value="RADICAL SAM SUPERFAMILY PROTEIN"/>
    <property type="match status" value="1"/>
</dbReference>
<organism evidence="6 7">
    <name type="scientific">Diplocloster modestus</name>
    <dbReference type="NCBI Taxonomy" id="2850322"/>
    <lineage>
        <taxon>Bacteria</taxon>
        <taxon>Bacillati</taxon>
        <taxon>Bacillota</taxon>
        <taxon>Clostridia</taxon>
        <taxon>Lachnospirales</taxon>
        <taxon>Lachnospiraceae</taxon>
        <taxon>Diplocloster</taxon>
    </lineage>
</organism>
<keyword evidence="1" id="KW-0949">S-adenosyl-L-methionine</keyword>
<dbReference type="InterPro" id="IPR058240">
    <property type="entry name" value="rSAM_sf"/>
</dbReference>
<proteinExistence type="predicted"/>
<dbReference type="Pfam" id="PF04055">
    <property type="entry name" value="Radical_SAM"/>
    <property type="match status" value="1"/>
</dbReference>
<dbReference type="SFLD" id="SFLDS00029">
    <property type="entry name" value="Radical_SAM"/>
    <property type="match status" value="1"/>
</dbReference>
<dbReference type="PANTHER" id="PTHR43524">
    <property type="entry name" value="RADICAL SAM SUPERFAMILY PROTEIN"/>
    <property type="match status" value="1"/>
</dbReference>
<keyword evidence="3" id="KW-0408">Iron</keyword>
<evidence type="ECO:0000256" key="1">
    <source>
        <dbReference type="ARBA" id="ARBA00022691"/>
    </source>
</evidence>
<dbReference type="InterPro" id="IPR013785">
    <property type="entry name" value="Aldolase_TIM"/>
</dbReference>
<protein>
    <submittedName>
        <fullName evidence="6">Radical SAM protein</fullName>
    </submittedName>
</protein>
<evidence type="ECO:0000256" key="2">
    <source>
        <dbReference type="ARBA" id="ARBA00022723"/>
    </source>
</evidence>
<dbReference type="SFLD" id="SFLDG01067">
    <property type="entry name" value="SPASM/twitch_domain_containing"/>
    <property type="match status" value="1"/>
</dbReference>
<comment type="caution">
    <text evidence="6">The sequence shown here is derived from an EMBL/GenBank/DDBJ whole genome shotgun (WGS) entry which is preliminary data.</text>
</comment>
<evidence type="ECO:0000256" key="3">
    <source>
        <dbReference type="ARBA" id="ARBA00023004"/>
    </source>
</evidence>
<dbReference type="CDD" id="cd01335">
    <property type="entry name" value="Radical_SAM"/>
    <property type="match status" value="1"/>
</dbReference>
<evidence type="ECO:0000313" key="7">
    <source>
        <dbReference type="Proteomes" id="UP001314681"/>
    </source>
</evidence>
<evidence type="ECO:0000313" key="6">
    <source>
        <dbReference type="EMBL" id="MBU9725795.1"/>
    </source>
</evidence>
<keyword evidence="2" id="KW-0479">Metal-binding</keyword>
<dbReference type="InterPro" id="IPR023885">
    <property type="entry name" value="4Fe4S-binding_SPASM_dom"/>
</dbReference>
<dbReference type="InterPro" id="IPR007197">
    <property type="entry name" value="rSAM"/>
</dbReference>
<dbReference type="EMBL" id="JAHQCX010000004">
    <property type="protein sequence ID" value="MBU9725795.1"/>
    <property type="molecule type" value="Genomic_DNA"/>
</dbReference>
<keyword evidence="7" id="KW-1185">Reference proteome</keyword>
<sequence>MDISMQIKKTALRTALGYIEKKPEENVLKLMDWVDKLAGDGPDSFPAQRKAFRNVLNDPECSMYQLIMSVFRDIDNDVLKVVFENFFLNASLIGWPKQEHYRKELNCNIPWAILMDPTSACNLHCTGCWAAEYGNKLNLTYEELSDIVRQGKEFGTYMYIFSGGEPLVRKKDILRLCTEHSDCQFLAFTNATLIDEAFAKEMLRVKNFIPAISVEGFEDATDFRRGAGTYQAIMKAMTILKQYKLPFGASCCYTSKNVDSISSEAFIDHLVECGAKFAWFFHYMPVGNEAVTDLLPNPEQRKLMYRKVREYRSTKPIFTIDFQNDGEYVGGCIAGGRNYLHINANGDVEPCAFIHYSDSNIREKTLLEAFQSPLFMAYHNHQPFNCNHLRPCPMLENPDMLKMMVDQSGAHSTDLQSQESADHLCDKCRNYAACWAPKADLLWNERNKN</sequence>